<organism evidence="1 2">
    <name type="scientific">Trichinella murrelli</name>
    <dbReference type="NCBI Taxonomy" id="144512"/>
    <lineage>
        <taxon>Eukaryota</taxon>
        <taxon>Metazoa</taxon>
        <taxon>Ecdysozoa</taxon>
        <taxon>Nematoda</taxon>
        <taxon>Enoplea</taxon>
        <taxon>Dorylaimia</taxon>
        <taxon>Trichinellida</taxon>
        <taxon>Trichinellidae</taxon>
        <taxon>Trichinella</taxon>
    </lineage>
</organism>
<reference evidence="1 2" key="1">
    <citation type="submission" date="2015-01" db="EMBL/GenBank/DDBJ databases">
        <title>Evolution of Trichinella species and genotypes.</title>
        <authorList>
            <person name="Korhonen P.K."/>
            <person name="Edoardo P."/>
            <person name="Giuseppe L.R."/>
            <person name="Gasser R.B."/>
        </authorList>
    </citation>
    <scope>NUCLEOTIDE SEQUENCE [LARGE SCALE GENOMIC DNA]</scope>
    <source>
        <strain evidence="1">ISS417</strain>
    </source>
</reference>
<dbReference type="AlphaFoldDB" id="A0A0V0SZP3"/>
<proteinExistence type="predicted"/>
<keyword evidence="2" id="KW-1185">Reference proteome</keyword>
<evidence type="ECO:0000313" key="2">
    <source>
        <dbReference type="Proteomes" id="UP000055048"/>
    </source>
</evidence>
<name>A0A0V0SZP3_9BILA</name>
<dbReference type="EMBL" id="JYDJ01001608">
    <property type="protein sequence ID" value="KRX31731.1"/>
    <property type="molecule type" value="Genomic_DNA"/>
</dbReference>
<protein>
    <submittedName>
        <fullName evidence="1">Uncharacterized protein</fullName>
    </submittedName>
</protein>
<sequence>MTLRLLYTSSLTGLLTVFIAKVTYLPNCLMEMSVTGILQSHNRTPKCLSLLKSCIRLFQHDIGKLLLAREYTFILPPLILSEWQ</sequence>
<dbReference type="OrthoDB" id="5919178at2759"/>
<accession>A0A0V0SZP3</accession>
<comment type="caution">
    <text evidence="1">The sequence shown here is derived from an EMBL/GenBank/DDBJ whole genome shotgun (WGS) entry which is preliminary data.</text>
</comment>
<gene>
    <name evidence="1" type="ORF">T05_2410</name>
</gene>
<dbReference type="Proteomes" id="UP000055048">
    <property type="component" value="Unassembled WGS sequence"/>
</dbReference>
<evidence type="ECO:0000313" key="1">
    <source>
        <dbReference type="EMBL" id="KRX31731.1"/>
    </source>
</evidence>